<dbReference type="Gene3D" id="1.10.630.10">
    <property type="entry name" value="Cytochrome P450"/>
    <property type="match status" value="1"/>
</dbReference>
<dbReference type="PRINTS" id="PR00385">
    <property type="entry name" value="P450"/>
</dbReference>
<evidence type="ECO:0000256" key="3">
    <source>
        <dbReference type="ARBA" id="ARBA00022723"/>
    </source>
</evidence>
<keyword evidence="2 7" id="KW-0349">Heme</keyword>
<gene>
    <name evidence="8" type="ORF">WDV06_02920</name>
</gene>
<dbReference type="CDD" id="cd20620">
    <property type="entry name" value="CYP132-like"/>
    <property type="match status" value="1"/>
</dbReference>
<evidence type="ECO:0000256" key="6">
    <source>
        <dbReference type="ARBA" id="ARBA00023033"/>
    </source>
</evidence>
<sequence length="468" mass="51240">MTAGTSTETGAETGTGARFPVLEGNPLLGSFLDLKADSLGTYLRAQRRRGDLVRVDVGPPGLRMEMYCVFSAEGAQRVLASESANFRKDNPFYQEIRDSFGNGLLTAQDEDYLRQRRLVQPLFTRKRVDGYAGAVADETGSTLAAWARSRDGIVDVSDEMMHLALRAVSRILFGADVDATVDVVHRCFPVITEYVLRRGYSPLNVPRGWPTPGNRRAAAAMDELYGVCDRIISERRRSPSPGGEGSEDLLTLLAGAQSADDAAFDAAELRDQVLIFLLAGHETTATSLAFALHLLGRHPEVQALAREEVTRVLGDRTPGAADLDRLPYLTRVLKEAMRLYPAAPVIGRQAVAATEIDGHTVPADATVILAPWVTHRHPRYWSDPDRFDPDRFLPEAEAARPRYAWFPFGGGPRACIGQHFSMLESVIALAMVLRAYEIEAVDTEVPLSAGITLRAEGPMRCRIRPVAG</sequence>
<dbReference type="PANTHER" id="PTHR24291">
    <property type="entry name" value="CYTOCHROME P450 FAMILY 4"/>
    <property type="match status" value="1"/>
</dbReference>
<proteinExistence type="inferred from homology"/>
<dbReference type="PROSITE" id="PS00086">
    <property type="entry name" value="CYTOCHROME_P450"/>
    <property type="match status" value="1"/>
</dbReference>
<evidence type="ECO:0000256" key="7">
    <source>
        <dbReference type="RuleBase" id="RU000461"/>
    </source>
</evidence>
<keyword evidence="5 7" id="KW-0408">Iron</keyword>
<dbReference type="Pfam" id="PF00067">
    <property type="entry name" value="p450"/>
    <property type="match status" value="1"/>
</dbReference>
<name>A0ABW7P740_9ACTN</name>
<comment type="caution">
    <text evidence="8">The sequence shown here is derived from an EMBL/GenBank/DDBJ whole genome shotgun (WGS) entry which is preliminary data.</text>
</comment>
<keyword evidence="3 7" id="KW-0479">Metal-binding</keyword>
<accession>A0ABW7P740</accession>
<evidence type="ECO:0000313" key="9">
    <source>
        <dbReference type="Proteomes" id="UP001610631"/>
    </source>
</evidence>
<protein>
    <submittedName>
        <fullName evidence="8">Cytochrome P450</fullName>
    </submittedName>
</protein>
<dbReference type="SUPFAM" id="SSF48264">
    <property type="entry name" value="Cytochrome P450"/>
    <property type="match status" value="1"/>
</dbReference>
<keyword evidence="9" id="KW-1185">Reference proteome</keyword>
<keyword evidence="4 7" id="KW-0560">Oxidoreductase</keyword>
<evidence type="ECO:0000256" key="5">
    <source>
        <dbReference type="ARBA" id="ARBA00023004"/>
    </source>
</evidence>
<organism evidence="8 9">
    <name type="scientific">Streptomyces racemochromogenes</name>
    <dbReference type="NCBI Taxonomy" id="67353"/>
    <lineage>
        <taxon>Bacteria</taxon>
        <taxon>Bacillati</taxon>
        <taxon>Actinomycetota</taxon>
        <taxon>Actinomycetes</taxon>
        <taxon>Kitasatosporales</taxon>
        <taxon>Streptomycetaceae</taxon>
        <taxon>Streptomyces</taxon>
    </lineage>
</organism>
<dbReference type="InterPro" id="IPR050196">
    <property type="entry name" value="Cytochrome_P450_Monoox"/>
</dbReference>
<keyword evidence="6 7" id="KW-0503">Monooxygenase</keyword>
<dbReference type="InterPro" id="IPR002401">
    <property type="entry name" value="Cyt_P450_E_grp-I"/>
</dbReference>
<comment type="similarity">
    <text evidence="1 7">Belongs to the cytochrome P450 family.</text>
</comment>
<dbReference type="InterPro" id="IPR017972">
    <property type="entry name" value="Cyt_P450_CS"/>
</dbReference>
<evidence type="ECO:0000313" key="8">
    <source>
        <dbReference type="EMBL" id="MFH7594044.1"/>
    </source>
</evidence>
<evidence type="ECO:0000256" key="1">
    <source>
        <dbReference type="ARBA" id="ARBA00010617"/>
    </source>
</evidence>
<evidence type="ECO:0000256" key="2">
    <source>
        <dbReference type="ARBA" id="ARBA00022617"/>
    </source>
</evidence>
<dbReference type="InterPro" id="IPR001128">
    <property type="entry name" value="Cyt_P450"/>
</dbReference>
<reference evidence="8 9" key="1">
    <citation type="submission" date="2024-03" db="EMBL/GenBank/DDBJ databases">
        <title>Whole genome sequencing of Streptomyces racemochromogenes, to identify antimicrobial biosynthetic gene clusters.</title>
        <authorList>
            <person name="Suryawanshi P."/>
            <person name="Krishnaraj P.U."/>
            <person name="Arun Y.P."/>
            <person name="Suryawanshi M.P."/>
            <person name="Rakshit O."/>
        </authorList>
    </citation>
    <scope>NUCLEOTIDE SEQUENCE [LARGE SCALE GENOMIC DNA]</scope>
    <source>
        <strain evidence="8 9">AUDT626</strain>
    </source>
</reference>
<dbReference type="InterPro" id="IPR036396">
    <property type="entry name" value="Cyt_P450_sf"/>
</dbReference>
<dbReference type="PRINTS" id="PR00463">
    <property type="entry name" value="EP450I"/>
</dbReference>
<dbReference type="EMBL" id="JBBDHD010000004">
    <property type="protein sequence ID" value="MFH7594044.1"/>
    <property type="molecule type" value="Genomic_DNA"/>
</dbReference>
<dbReference type="PANTHER" id="PTHR24291:SF50">
    <property type="entry name" value="BIFUNCTIONAL ALBAFLAVENONE MONOOXYGENASE_TERPENE SYNTHASE"/>
    <property type="match status" value="1"/>
</dbReference>
<evidence type="ECO:0000256" key="4">
    <source>
        <dbReference type="ARBA" id="ARBA00023002"/>
    </source>
</evidence>
<dbReference type="Proteomes" id="UP001610631">
    <property type="component" value="Unassembled WGS sequence"/>
</dbReference>
<dbReference type="RefSeq" id="WP_395507987.1">
    <property type="nucleotide sequence ID" value="NZ_JBBDHD010000004.1"/>
</dbReference>